<protein>
    <submittedName>
        <fullName evidence="3">NADPH:quinone reductase-like Zn-dependent oxidoreductase</fullName>
    </submittedName>
</protein>
<dbReference type="PANTHER" id="PTHR44154:SF1">
    <property type="entry name" value="QUINONE OXIDOREDUCTASE"/>
    <property type="match status" value="1"/>
</dbReference>
<dbReference type="RefSeq" id="WP_246411284.1">
    <property type="nucleotide sequence ID" value="NZ_JACHXN010000036.1"/>
</dbReference>
<evidence type="ECO:0000259" key="2">
    <source>
        <dbReference type="Pfam" id="PF08240"/>
    </source>
</evidence>
<dbReference type="AlphaFoldDB" id="A0A839UEM5"/>
<gene>
    <name evidence="3" type="ORF">FHS21_006032</name>
</gene>
<name>A0A839UEM5_9HYPH</name>
<accession>A0A839UEM5</accession>
<proteinExistence type="predicted"/>
<dbReference type="Pfam" id="PF08240">
    <property type="entry name" value="ADH_N"/>
    <property type="match status" value="1"/>
</dbReference>
<keyword evidence="1" id="KW-0521">NADP</keyword>
<dbReference type="SUPFAM" id="SSF50129">
    <property type="entry name" value="GroES-like"/>
    <property type="match status" value="1"/>
</dbReference>
<evidence type="ECO:0000313" key="4">
    <source>
        <dbReference type="Proteomes" id="UP000554520"/>
    </source>
</evidence>
<comment type="caution">
    <text evidence="3">The sequence shown here is derived from an EMBL/GenBank/DDBJ whole genome shotgun (WGS) entry which is preliminary data.</text>
</comment>
<dbReference type="InterPro" id="IPR011032">
    <property type="entry name" value="GroES-like_sf"/>
</dbReference>
<organism evidence="3 4">
    <name type="scientific">Phyllobacterium trifolii</name>
    <dbReference type="NCBI Taxonomy" id="300193"/>
    <lineage>
        <taxon>Bacteria</taxon>
        <taxon>Pseudomonadati</taxon>
        <taxon>Pseudomonadota</taxon>
        <taxon>Alphaproteobacteria</taxon>
        <taxon>Hyphomicrobiales</taxon>
        <taxon>Phyllobacteriaceae</taxon>
        <taxon>Phyllobacterium</taxon>
    </lineage>
</organism>
<dbReference type="EMBL" id="JACHXN010000036">
    <property type="protein sequence ID" value="MBB3149578.1"/>
    <property type="molecule type" value="Genomic_DNA"/>
</dbReference>
<keyword evidence="4" id="KW-1185">Reference proteome</keyword>
<evidence type="ECO:0000313" key="3">
    <source>
        <dbReference type="EMBL" id="MBB3149578.1"/>
    </source>
</evidence>
<reference evidence="3 4" key="1">
    <citation type="submission" date="2020-08" db="EMBL/GenBank/DDBJ databases">
        <title>Genomic Encyclopedia of Type Strains, Phase III (KMG-III): the genomes of soil and plant-associated and newly described type strains.</title>
        <authorList>
            <person name="Whitman W."/>
        </authorList>
    </citation>
    <scope>NUCLEOTIDE SEQUENCE [LARGE SCALE GENOMIC DNA]</scope>
    <source>
        <strain evidence="3 4">CECT 7015</strain>
    </source>
</reference>
<sequence length="84" mass="9037">MSETMRALVMFAPGGPEVLQVREIARPKIERPSDVLVRVIAAGVNPADWQNRKSGQRHDQYAPTGSPTILGIDGVGVIEDIGSN</sequence>
<dbReference type="Gene3D" id="3.90.180.10">
    <property type="entry name" value="Medium-chain alcohol dehydrogenases, catalytic domain"/>
    <property type="match status" value="1"/>
</dbReference>
<dbReference type="Proteomes" id="UP000554520">
    <property type="component" value="Unassembled WGS sequence"/>
</dbReference>
<evidence type="ECO:0000256" key="1">
    <source>
        <dbReference type="ARBA" id="ARBA00022857"/>
    </source>
</evidence>
<dbReference type="InterPro" id="IPR013154">
    <property type="entry name" value="ADH-like_N"/>
</dbReference>
<feature type="domain" description="Alcohol dehydrogenase-like N-terminal" evidence="2">
    <location>
        <begin position="32"/>
        <end position="84"/>
    </location>
</feature>
<dbReference type="InterPro" id="IPR051603">
    <property type="entry name" value="Zinc-ADH_QOR/CCCR"/>
</dbReference>
<dbReference type="PANTHER" id="PTHR44154">
    <property type="entry name" value="QUINONE OXIDOREDUCTASE"/>
    <property type="match status" value="1"/>
</dbReference>